<protein>
    <submittedName>
        <fullName evidence="1">Xanthine dehydrogenase accessory factor</fullName>
    </submittedName>
</protein>
<reference evidence="1 2" key="1">
    <citation type="submission" date="2023-07" db="EMBL/GenBank/DDBJ databases">
        <title>Genomic Encyclopedia of Type Strains, Phase IV (KMG-IV): sequencing the most valuable type-strain genomes for metagenomic binning, comparative biology and taxonomic classification.</title>
        <authorList>
            <person name="Goeker M."/>
        </authorList>
    </citation>
    <scope>NUCLEOTIDE SEQUENCE [LARGE SCALE GENOMIC DNA]</scope>
    <source>
        <strain evidence="1 2">DSM 3770</strain>
    </source>
</reference>
<dbReference type="RefSeq" id="WP_237347496.1">
    <property type="nucleotide sequence ID" value="NZ_JABWGX010000036.1"/>
</dbReference>
<accession>A0ABU0LC03</accession>
<comment type="caution">
    <text evidence="1">The sequence shown here is derived from an EMBL/GenBank/DDBJ whole genome shotgun (WGS) entry which is preliminary data.</text>
</comment>
<dbReference type="Proteomes" id="UP001241747">
    <property type="component" value="Unassembled WGS sequence"/>
</dbReference>
<name>A0ABU0LC03_XANAG</name>
<dbReference type="EMBL" id="JAUSVY010000003">
    <property type="protein sequence ID" value="MDQ0504665.1"/>
    <property type="molecule type" value="Genomic_DNA"/>
</dbReference>
<evidence type="ECO:0000313" key="1">
    <source>
        <dbReference type="EMBL" id="MDQ0504665.1"/>
    </source>
</evidence>
<organism evidence="1 2">
    <name type="scientific">Xanthobacter agilis</name>
    <dbReference type="NCBI Taxonomy" id="47492"/>
    <lineage>
        <taxon>Bacteria</taxon>
        <taxon>Pseudomonadati</taxon>
        <taxon>Pseudomonadota</taxon>
        <taxon>Alphaproteobacteria</taxon>
        <taxon>Hyphomicrobiales</taxon>
        <taxon>Xanthobacteraceae</taxon>
        <taxon>Xanthobacter</taxon>
    </lineage>
</organism>
<dbReference type="Gene3D" id="3.40.630.10">
    <property type="entry name" value="Zn peptidases"/>
    <property type="match status" value="1"/>
</dbReference>
<gene>
    <name evidence="1" type="ORF">QOZ94_001447</name>
</gene>
<proteinExistence type="predicted"/>
<sequence length="276" mass="28920">MPDKSSVLVHGVNELASAVARTLLLSGHAVALHQSAPEPVLRRKMCFADAWWDGAATLGGVEARRVTRDAELVSGLSNRMFVPLLTHPDLEVVGRWPWDVVVDARGADDETGPRCGAELTLVLGPGATAGVDCDLVIEVGGVDPGAVLRSGPARGGGRAFSRYDTAVRAPAEGVFRSEKAIGEMVRAGEMIGLVGTTLAVAPCDGRLRGLVRPPRALKAGDLLAEVVANPAVQVSGIDRLDQIIARAVDFAIELEQSGASADDWGAGFKSHSRNPR</sequence>
<keyword evidence="2" id="KW-1185">Reference proteome</keyword>
<evidence type="ECO:0000313" key="2">
    <source>
        <dbReference type="Proteomes" id="UP001241747"/>
    </source>
</evidence>